<accession>A0A1W2DQ60</accession>
<dbReference type="RefSeq" id="WP_244556990.1">
    <property type="nucleotide sequence ID" value="NZ_FWXR01000016.1"/>
</dbReference>
<dbReference type="InterPro" id="IPR032711">
    <property type="entry name" value="SoxY"/>
</dbReference>
<sequence length="289" mass="30846">MKTLPSGMGRNLAARWGRPSQVALVAAALSFGVTSVSLAASEPSPEEAAAAADSAWTDLKFDLFGDRKLVEGTDVVSLEAPKRAADPAIVPMTIRLDPEKDIRKVTLVIDENPSPVAGTFTLAKGAGVTELSTRVRVNAYTDVHVVAEAADGTLYVTKQFVKAAGGCAAPAAKDPEVAAREMGRMKLRDFGEVEGAADRREAQLQIRHPNNSGLQKDQVTLLYIPAHFITDLDVERGGQPVFSMTGGISISEDPNFRFTYEGDSAEPFHVKAVDTEGKVFEETFPVTAS</sequence>
<organism evidence="3 4">
    <name type="scientific">Fulvimarina manganoxydans</name>
    <dbReference type="NCBI Taxonomy" id="937218"/>
    <lineage>
        <taxon>Bacteria</taxon>
        <taxon>Pseudomonadati</taxon>
        <taxon>Pseudomonadota</taxon>
        <taxon>Alphaproteobacteria</taxon>
        <taxon>Hyphomicrobiales</taxon>
        <taxon>Aurantimonadaceae</taxon>
        <taxon>Fulvimarina</taxon>
    </lineage>
</organism>
<evidence type="ECO:0000259" key="1">
    <source>
        <dbReference type="Pfam" id="PF08770"/>
    </source>
</evidence>
<protein>
    <submittedName>
        <fullName evidence="3">Sulfur-oxidizing protein SoxY</fullName>
    </submittedName>
</protein>
<dbReference type="InterPro" id="IPR030831">
    <property type="entry name" value="Fuse-rel_SoxYZ"/>
</dbReference>
<dbReference type="InterPro" id="IPR014756">
    <property type="entry name" value="Ig_E-set"/>
</dbReference>
<dbReference type="Gene3D" id="2.60.40.10">
    <property type="entry name" value="Immunoglobulins"/>
    <property type="match status" value="1"/>
</dbReference>
<evidence type="ECO:0000259" key="2">
    <source>
        <dbReference type="Pfam" id="PF13501"/>
    </source>
</evidence>
<dbReference type="SUPFAM" id="SSF81296">
    <property type="entry name" value="E set domains"/>
    <property type="match status" value="1"/>
</dbReference>
<proteinExistence type="predicted"/>
<reference evidence="3 4" key="1">
    <citation type="submission" date="2017-04" db="EMBL/GenBank/DDBJ databases">
        <authorList>
            <person name="Afonso C.L."/>
            <person name="Miller P.J."/>
            <person name="Scott M.A."/>
            <person name="Spackman E."/>
            <person name="Goraichik I."/>
            <person name="Dimitrov K.M."/>
            <person name="Suarez D.L."/>
            <person name="Swayne D.E."/>
        </authorList>
    </citation>
    <scope>NUCLEOTIDE SEQUENCE [LARGE SCALE GENOMIC DNA]</scope>
    <source>
        <strain evidence="3 4">CGMCC 1.10972</strain>
    </source>
</reference>
<keyword evidence="4" id="KW-1185">Reference proteome</keyword>
<dbReference type="InterPro" id="IPR014880">
    <property type="entry name" value="SoxZ_dom"/>
</dbReference>
<dbReference type="InterPro" id="IPR038162">
    <property type="entry name" value="SoxY_sf"/>
</dbReference>
<feature type="domain" description="Sulphur oxidation protein SoxZ" evidence="1">
    <location>
        <begin position="198"/>
        <end position="284"/>
    </location>
</feature>
<gene>
    <name evidence="3" type="ORF">SAMN06297251_11697</name>
</gene>
<dbReference type="EMBL" id="FWXR01000016">
    <property type="protein sequence ID" value="SMC99206.1"/>
    <property type="molecule type" value="Genomic_DNA"/>
</dbReference>
<dbReference type="AlphaFoldDB" id="A0A1W2DQ60"/>
<dbReference type="Pfam" id="PF13501">
    <property type="entry name" value="SoxY"/>
    <property type="match status" value="1"/>
</dbReference>
<feature type="domain" description="Ig-like SoxY" evidence="2">
    <location>
        <begin position="62"/>
        <end position="167"/>
    </location>
</feature>
<dbReference type="InterPro" id="IPR013783">
    <property type="entry name" value="Ig-like_fold"/>
</dbReference>
<dbReference type="Pfam" id="PF08770">
    <property type="entry name" value="SoxZ"/>
    <property type="match status" value="1"/>
</dbReference>
<dbReference type="Gene3D" id="2.60.40.2470">
    <property type="entry name" value="SoxY domain"/>
    <property type="match status" value="1"/>
</dbReference>
<dbReference type="Proteomes" id="UP000192656">
    <property type="component" value="Unassembled WGS sequence"/>
</dbReference>
<name>A0A1W2DQ60_9HYPH</name>
<evidence type="ECO:0000313" key="3">
    <source>
        <dbReference type="EMBL" id="SMC99206.1"/>
    </source>
</evidence>
<dbReference type="NCBIfam" id="TIGR04557">
    <property type="entry name" value="fuse_rel_SoxYZ"/>
    <property type="match status" value="1"/>
</dbReference>
<dbReference type="STRING" id="937218.SAMN06297251_11697"/>
<evidence type="ECO:0000313" key="4">
    <source>
        <dbReference type="Proteomes" id="UP000192656"/>
    </source>
</evidence>